<feature type="transmembrane region" description="Helical" evidence="2">
    <location>
        <begin position="131"/>
        <end position="153"/>
    </location>
</feature>
<feature type="transmembrane region" description="Helical" evidence="2">
    <location>
        <begin position="536"/>
        <end position="557"/>
    </location>
</feature>
<dbReference type="InterPro" id="IPR050927">
    <property type="entry name" value="TRPM"/>
</dbReference>
<feature type="transmembrane region" description="Helical" evidence="2">
    <location>
        <begin position="678"/>
        <end position="700"/>
    </location>
</feature>
<dbReference type="GO" id="GO:0030001">
    <property type="term" value="P:metal ion transport"/>
    <property type="evidence" value="ECO:0000318"/>
    <property type="project" value="GO_Central"/>
</dbReference>
<dbReference type="Proteomes" id="UP000005239">
    <property type="component" value="Unassembled WGS sequence"/>
</dbReference>
<dbReference type="OrthoDB" id="5796027at2759"/>
<evidence type="ECO:0000256" key="2">
    <source>
        <dbReference type="SAM" id="Phobius"/>
    </source>
</evidence>
<evidence type="ECO:0000313" key="3">
    <source>
        <dbReference type="EnsemblMetazoa" id="PPA24814.1"/>
    </source>
</evidence>
<dbReference type="InterPro" id="IPR028889">
    <property type="entry name" value="USP"/>
</dbReference>
<feature type="transmembrane region" description="Helical" evidence="2">
    <location>
        <begin position="645"/>
        <end position="666"/>
    </location>
</feature>
<evidence type="ECO:0000313" key="4">
    <source>
        <dbReference type="Proteomes" id="UP000005239"/>
    </source>
</evidence>
<protein>
    <submittedName>
        <fullName evidence="3">USP domain-containing protein</fullName>
    </submittedName>
</protein>
<feature type="transmembrane region" description="Helical" evidence="2">
    <location>
        <begin position="780"/>
        <end position="801"/>
    </location>
</feature>
<keyword evidence="2" id="KW-0472">Membrane</keyword>
<feature type="transmembrane region" description="Helical" evidence="2">
    <location>
        <begin position="59"/>
        <end position="77"/>
    </location>
</feature>
<feature type="transmembrane region" description="Helical" evidence="2">
    <location>
        <begin position="835"/>
        <end position="855"/>
    </location>
</feature>
<reference evidence="3" key="2">
    <citation type="submission" date="2022-06" db="UniProtKB">
        <authorList>
            <consortium name="EnsemblMetazoa"/>
        </authorList>
    </citation>
    <scope>IDENTIFICATION</scope>
    <source>
        <strain evidence="3">PS312</strain>
    </source>
</reference>
<name>A0A2A6BPZ5_PRIPA</name>
<reference evidence="4" key="1">
    <citation type="journal article" date="2008" name="Nat. Genet.">
        <title>The Pristionchus pacificus genome provides a unique perspective on nematode lifestyle and parasitism.</title>
        <authorList>
            <person name="Dieterich C."/>
            <person name="Clifton S.W."/>
            <person name="Schuster L.N."/>
            <person name="Chinwalla A."/>
            <person name="Delehaunty K."/>
            <person name="Dinkelacker I."/>
            <person name="Fulton L."/>
            <person name="Fulton R."/>
            <person name="Godfrey J."/>
            <person name="Minx P."/>
            <person name="Mitreva M."/>
            <person name="Roeseler W."/>
            <person name="Tian H."/>
            <person name="Witte H."/>
            <person name="Yang S.P."/>
            <person name="Wilson R.K."/>
            <person name="Sommer R.J."/>
        </authorList>
    </citation>
    <scope>NUCLEOTIDE SEQUENCE [LARGE SCALE GENOMIC DNA]</scope>
    <source>
        <strain evidence="4">PS312</strain>
    </source>
</reference>
<dbReference type="CDD" id="cd02257">
    <property type="entry name" value="Peptidase_C19"/>
    <property type="match status" value="1"/>
</dbReference>
<feature type="transmembrane region" description="Helical" evidence="2">
    <location>
        <begin position="265"/>
        <end position="287"/>
    </location>
</feature>
<dbReference type="GO" id="GO:0005261">
    <property type="term" value="F:monoatomic cation channel activity"/>
    <property type="evidence" value="ECO:0000318"/>
    <property type="project" value="GO_Central"/>
</dbReference>
<organism evidence="3 4">
    <name type="scientific">Pristionchus pacificus</name>
    <name type="common">Parasitic nematode worm</name>
    <dbReference type="NCBI Taxonomy" id="54126"/>
    <lineage>
        <taxon>Eukaryota</taxon>
        <taxon>Metazoa</taxon>
        <taxon>Ecdysozoa</taxon>
        <taxon>Nematoda</taxon>
        <taxon>Chromadorea</taxon>
        <taxon>Rhabditida</taxon>
        <taxon>Rhabditina</taxon>
        <taxon>Diplogasteromorpha</taxon>
        <taxon>Diplogasteroidea</taxon>
        <taxon>Neodiplogasteridae</taxon>
        <taxon>Pristionchus</taxon>
    </lineage>
</organism>
<dbReference type="PANTHER" id="PTHR13800">
    <property type="entry name" value="TRANSIENT RECEPTOR POTENTIAL CATION CHANNEL, SUBFAMILY M, MEMBER 6"/>
    <property type="match status" value="1"/>
</dbReference>
<feature type="region of interest" description="Disordered" evidence="1">
    <location>
        <begin position="187"/>
        <end position="208"/>
    </location>
</feature>
<accession>A0A8R1YKZ3</accession>
<accession>A0A2A6BPZ5</accession>
<keyword evidence="2" id="KW-1133">Transmembrane helix</keyword>
<dbReference type="SUPFAM" id="SSF54001">
    <property type="entry name" value="Cysteine proteinases"/>
    <property type="match status" value="1"/>
</dbReference>
<dbReference type="PANTHER" id="PTHR13800:SF43">
    <property type="entry name" value="ION_TRANS DOMAIN-CONTAINING PROTEIN"/>
    <property type="match status" value="1"/>
</dbReference>
<sequence length="1296" mass="149969">AERTSDLFIRFKFANLIFIFKIEFARSDNFTLPLILVSFPHSRPLRSCRVVAAMTRVKSLLLLTLLVGATAAQSGGVSDTCKRSGVMFEKRSPNDEINPPGFNWTYSCVKRVMLDTPKSFLVLHDSTSLHVALYAIILLLLLISALFGLLKYIRDLEERRRTRDVIEEHLVKMRRARYNRARARREESFQRRALKRAQRKNGPKKKKNSRESVVFFLGLCVNSQSSKAEAFRTSRSTAFCSQQSIVMCDPDKLILRTLVYMQAKYDIVVLLRPFSHCTLSLYLTLLVRRFLRMVQRSAAKNSKRDVAALPSTDDSREELLKCVKQLEEKKQLFEKYFSLNTNLQDESAHHKLEFINHTVSEVFHCSLELLEHKSLAIVAIHAFYCSDDLYDTWIRSEFPLFSGLLVCYILRSMRLEFDKFNEFGIVENYRKRYSEFEDHVLEILEEAYVMNEDKTMSILNVKYNDLIKESDGFKSACSVDYLIDLAMMAKCEEDFLFAFFTVIFVFRISFNCPATKKNNKFIRYLKKLKIFYTSPCSKFCLHTISYFVYIIIYGLVLLRSRQAFVKMLLAKERIPELILLVWQVSFLSEFIYSCFKVGFRRFLANNPADATHNLFNFAWMASTGLHTAIIDLVFRFPLINSYSVAWIWAIFVVLSKLFFVISFIFSSIRIMRIFAADSFFGSIVTWTLWSFFVVIILFWGTYSIAVVSLLDVASSNQTIALQLQANTNQTLFWSIFSNGAFEIFGELKDEVKDGIVADCPEVFNWTDIRDFTIDCAFRTWMVPILLFIYVLISSVLLVNLVTSFFTNTFEKVQASSMLHYRYKHYQRLFEFERKFFVPAPFSIFYHLPLAVYAVLKYCVEGAVWDCCGKYYFYCNEAESYQATCATSTESIPLIVINSESKKKSEEEFVIEKAKQKKNEQILREEHPLPELVKFIRECTRNTQEKNRKAESYEKIEKMMGRIMKILKDGEEHGGRSYGVLQGQKRGRTRSVSCQYSRVHHNVYPLPERATEVRLLRSGEQEKAAFLFENLGTDCFANAAVNVLLSLTPLMEELRGFPSGTNQVADLLVEAASRTETSRDVPRRLRALFPAFANGQHDPAEFLTELIEALNIERKDGTRISDDFRMTIRYEAECVSGCSKELDASFQEVVLSVPHTGGQPSTIEDLVRARLIENFESNPSDHFPECLERKVKCMKECLIGMPRYFILTPEMVVFDGNVRQFFDIPLDGVTAEETLIYGKKYRMRAAIRYFSTDRGHCVSWRNMHPGWSVANDENDETTQPELPNKVIGFRVLVFEAV</sequence>
<keyword evidence="2" id="KW-0812">Transmembrane</keyword>
<dbReference type="PROSITE" id="PS50235">
    <property type="entry name" value="USP_3"/>
    <property type="match status" value="1"/>
</dbReference>
<dbReference type="GO" id="GO:0005886">
    <property type="term" value="C:plasma membrane"/>
    <property type="evidence" value="ECO:0000318"/>
    <property type="project" value="GO_Central"/>
</dbReference>
<proteinExistence type="predicted"/>
<feature type="transmembrane region" description="Helical" evidence="2">
    <location>
        <begin position="577"/>
        <end position="595"/>
    </location>
</feature>
<feature type="transmembrane region" description="Helical" evidence="2">
    <location>
        <begin position="495"/>
        <end position="515"/>
    </location>
</feature>
<dbReference type="InterPro" id="IPR038765">
    <property type="entry name" value="Papain-like_cys_pep_sf"/>
</dbReference>
<evidence type="ECO:0000256" key="1">
    <source>
        <dbReference type="SAM" id="MobiDB-lite"/>
    </source>
</evidence>
<dbReference type="GO" id="GO:0098655">
    <property type="term" value="P:monoatomic cation transmembrane transport"/>
    <property type="evidence" value="ECO:0000318"/>
    <property type="project" value="GO_Central"/>
</dbReference>
<gene>
    <name evidence="3" type="primary">WBGene00114368</name>
</gene>
<dbReference type="Gene3D" id="3.90.70.10">
    <property type="entry name" value="Cysteine proteinases"/>
    <property type="match status" value="1"/>
</dbReference>
<feature type="compositionally biased region" description="Basic residues" evidence="1">
    <location>
        <begin position="192"/>
        <end position="208"/>
    </location>
</feature>
<feature type="transmembrane region" description="Helical" evidence="2">
    <location>
        <begin position="616"/>
        <end position="639"/>
    </location>
</feature>
<keyword evidence="4" id="KW-1185">Reference proteome</keyword>
<dbReference type="EnsemblMetazoa" id="PPA24814.1">
    <property type="protein sequence ID" value="PPA24814.1"/>
    <property type="gene ID" value="WBGene00114368"/>
</dbReference>